<comment type="caution">
    <text evidence="1">The sequence shown here is derived from an EMBL/GenBank/DDBJ whole genome shotgun (WGS) entry which is preliminary data.</text>
</comment>
<protein>
    <submittedName>
        <fullName evidence="1">Uncharacterized protein</fullName>
    </submittedName>
</protein>
<evidence type="ECO:0000313" key="2">
    <source>
        <dbReference type="Proteomes" id="UP001055811"/>
    </source>
</evidence>
<name>A0ACB9GGB2_CICIN</name>
<sequence>MDATASKVPVDLSSLPPVPASVPPAGPFPPPLPGSGGLPPPSPALKPPPPPPPPHKWGPPSPPPASSANRNKEGGAAVPPPPPLPPPYLFGGAGWGGGSKREKVLKPLLWSKINKIEQRSLLAVAKKSGAAVPVPLPPPPPPPYLFGGAGWGGGRKRAKNLKPLLWSKIYKVGQWSLWAVAEKSGEAARAPEIDMSELETLFSASNPNSEKASKAKTKAPNRPEKVSLIEHRRAYNCEIMLSKVKTPVPELMVSDLRNSMHDITSSVKLRVIMQTILSLGNALNQGTARGAAAGFRLDSLPKLNETYTRNNKMTLMHYLCKVLADKQPELLDFSKELGSLEPASKIQLKILAEEIKAITKGLEKVVKEKKLCKKDAHVSKYFRKCLKKFLASAEPDVKSLLSLYCGV</sequence>
<organism evidence="1 2">
    <name type="scientific">Cichorium intybus</name>
    <name type="common">Chicory</name>
    <dbReference type="NCBI Taxonomy" id="13427"/>
    <lineage>
        <taxon>Eukaryota</taxon>
        <taxon>Viridiplantae</taxon>
        <taxon>Streptophyta</taxon>
        <taxon>Embryophyta</taxon>
        <taxon>Tracheophyta</taxon>
        <taxon>Spermatophyta</taxon>
        <taxon>Magnoliopsida</taxon>
        <taxon>eudicotyledons</taxon>
        <taxon>Gunneridae</taxon>
        <taxon>Pentapetalae</taxon>
        <taxon>asterids</taxon>
        <taxon>campanulids</taxon>
        <taxon>Asterales</taxon>
        <taxon>Asteraceae</taxon>
        <taxon>Cichorioideae</taxon>
        <taxon>Cichorieae</taxon>
        <taxon>Cichoriinae</taxon>
        <taxon>Cichorium</taxon>
    </lineage>
</organism>
<dbReference type="Proteomes" id="UP001055811">
    <property type="component" value="Linkage Group LG02"/>
</dbReference>
<keyword evidence="2" id="KW-1185">Reference proteome</keyword>
<reference evidence="2" key="1">
    <citation type="journal article" date="2022" name="Mol. Ecol. Resour.">
        <title>The genomes of chicory, endive, great burdock and yacon provide insights into Asteraceae palaeo-polyploidization history and plant inulin production.</title>
        <authorList>
            <person name="Fan W."/>
            <person name="Wang S."/>
            <person name="Wang H."/>
            <person name="Wang A."/>
            <person name="Jiang F."/>
            <person name="Liu H."/>
            <person name="Zhao H."/>
            <person name="Xu D."/>
            <person name="Zhang Y."/>
        </authorList>
    </citation>
    <scope>NUCLEOTIDE SEQUENCE [LARGE SCALE GENOMIC DNA]</scope>
    <source>
        <strain evidence="2">cv. Punajuju</strain>
    </source>
</reference>
<gene>
    <name evidence="1" type="ORF">L2E82_12092</name>
</gene>
<proteinExistence type="predicted"/>
<accession>A0ACB9GGB2</accession>
<reference evidence="1 2" key="2">
    <citation type="journal article" date="2022" name="Mol. Ecol. Resour.">
        <title>The genomes of chicory, endive, great burdock and yacon provide insights into Asteraceae paleo-polyploidization history and plant inulin production.</title>
        <authorList>
            <person name="Fan W."/>
            <person name="Wang S."/>
            <person name="Wang H."/>
            <person name="Wang A."/>
            <person name="Jiang F."/>
            <person name="Liu H."/>
            <person name="Zhao H."/>
            <person name="Xu D."/>
            <person name="Zhang Y."/>
        </authorList>
    </citation>
    <scope>NUCLEOTIDE SEQUENCE [LARGE SCALE GENOMIC DNA]</scope>
    <source>
        <strain evidence="2">cv. Punajuju</strain>
        <tissue evidence="1">Leaves</tissue>
    </source>
</reference>
<dbReference type="EMBL" id="CM042010">
    <property type="protein sequence ID" value="KAI3782060.1"/>
    <property type="molecule type" value="Genomic_DNA"/>
</dbReference>
<evidence type="ECO:0000313" key="1">
    <source>
        <dbReference type="EMBL" id="KAI3782060.1"/>
    </source>
</evidence>